<name>A0A3N5Y5D2_9ALTE</name>
<feature type="domain" description="ChrR-like cupin" evidence="1">
    <location>
        <begin position="117"/>
        <end position="218"/>
    </location>
</feature>
<dbReference type="Proteomes" id="UP000275281">
    <property type="component" value="Unassembled WGS sequence"/>
</dbReference>
<feature type="domain" description="ChrR-like cupin" evidence="1">
    <location>
        <begin position="8"/>
        <end position="111"/>
    </location>
</feature>
<dbReference type="AlphaFoldDB" id="A0A3N5Y5D2"/>
<evidence type="ECO:0000313" key="3">
    <source>
        <dbReference type="Proteomes" id="UP000275281"/>
    </source>
</evidence>
<protein>
    <submittedName>
        <fullName evidence="2">Cupin</fullName>
    </submittedName>
</protein>
<dbReference type="CDD" id="cd20303">
    <property type="entry name" value="cupin_ChrR_1"/>
    <property type="match status" value="2"/>
</dbReference>
<accession>A0A3N5Y5D2</accession>
<reference evidence="2 3" key="1">
    <citation type="submission" date="2018-11" db="EMBL/GenBank/DDBJ databases">
        <authorList>
            <person name="Ye M.-Q."/>
            <person name="Du Z.-J."/>
        </authorList>
    </citation>
    <scope>NUCLEOTIDE SEQUENCE [LARGE SCALE GENOMIC DNA]</scope>
    <source>
        <strain evidence="2 3">U0105</strain>
    </source>
</reference>
<dbReference type="SUPFAM" id="SSF51182">
    <property type="entry name" value="RmlC-like cupins"/>
    <property type="match status" value="2"/>
</dbReference>
<dbReference type="InterPro" id="IPR025979">
    <property type="entry name" value="ChrR-like_cupin_dom"/>
</dbReference>
<dbReference type="Gene3D" id="2.60.120.10">
    <property type="entry name" value="Jelly Rolls"/>
    <property type="match status" value="1"/>
</dbReference>
<dbReference type="EMBL" id="RPOK01000001">
    <property type="protein sequence ID" value="RPJ68236.1"/>
    <property type="molecule type" value="Genomic_DNA"/>
</dbReference>
<evidence type="ECO:0000313" key="2">
    <source>
        <dbReference type="EMBL" id="RPJ68236.1"/>
    </source>
</evidence>
<gene>
    <name evidence="2" type="ORF">DRW07_02175</name>
</gene>
<dbReference type="OrthoDB" id="9801227at2"/>
<proteinExistence type="predicted"/>
<dbReference type="InterPro" id="IPR011051">
    <property type="entry name" value="RmlC_Cupin_sf"/>
</dbReference>
<dbReference type="RefSeq" id="WP_124026238.1">
    <property type="nucleotide sequence ID" value="NZ_JBHRSN010000005.1"/>
</dbReference>
<keyword evidence="3" id="KW-1185">Reference proteome</keyword>
<dbReference type="InterPro" id="IPR014710">
    <property type="entry name" value="RmlC-like_jellyroll"/>
</dbReference>
<organism evidence="2 3">
    <name type="scientific">Alteromonas sediminis</name>
    <dbReference type="NCBI Taxonomy" id="2259342"/>
    <lineage>
        <taxon>Bacteria</taxon>
        <taxon>Pseudomonadati</taxon>
        <taxon>Pseudomonadota</taxon>
        <taxon>Gammaproteobacteria</taxon>
        <taxon>Alteromonadales</taxon>
        <taxon>Alteromonadaceae</taxon>
        <taxon>Alteromonas/Salinimonas group</taxon>
        <taxon>Alteromonas</taxon>
    </lineage>
</organism>
<sequence length="219" mass="24700">MLNTDFSKRVVIRPKDYQWVPSPMPGVERMKLDRLGEETGRATSLVRYAPNTEFSPHIHDGGEEFFVLEGVFEDEHAAYPKGTYVRNPIGTSHRPKVGEKGATIFVKLHQFSKGDTHQFAVDTESTSWHPGLVEGLTVMPLHNFEGENVALVRWAPNTRFSPHQHWGGEEILVLEGTFYDEHGTYPTGTWIRSPHLSAHQPYTKDDGALIYVKVGHLAP</sequence>
<dbReference type="Pfam" id="PF12973">
    <property type="entry name" value="Cupin_7"/>
    <property type="match status" value="2"/>
</dbReference>
<comment type="caution">
    <text evidence="2">The sequence shown here is derived from an EMBL/GenBank/DDBJ whole genome shotgun (WGS) entry which is preliminary data.</text>
</comment>
<evidence type="ECO:0000259" key="1">
    <source>
        <dbReference type="Pfam" id="PF12973"/>
    </source>
</evidence>